<evidence type="ECO:0000256" key="3">
    <source>
        <dbReference type="ARBA" id="ARBA00022553"/>
    </source>
</evidence>
<dbReference type="PROSITE" id="PS50075">
    <property type="entry name" value="CARRIER"/>
    <property type="match status" value="2"/>
</dbReference>
<sequence length="2120" mass="239540">MSERTLVRMLQRCAALKSIGVTFIEDSIKEDFLSYNQLYAEALKVLSFFQAEGVEGGNEMILQVEDNKTYLIVFWACILGGIIPVPLSIGQKDDHKKKLFQVWTVLKKPYLIASASVLEKLKIFAEQNGLASSYLDVEKSSIAIADIYSSDKAAVIFECQEDDIAFLQFSSGSTGYPKGIILTHQNLLTNIAAISKAAAYSATDTMLSWMPLTHDMGMIGFHLNPLFMQVNHYLIPTDAFVRRPSLWLDKATKHAVSILCSPNFGYKYVLKHCTEVEAAKWDLKAVRLIYNGAEPISEKLCHDFSEFLADYGLKENRIRPVYGLAEATLAVSISELEDEVITCYLDRTQMKAGDEILIVNRSDHHAVPIVNVGKAIESFSIIIADPHGLPLKDQVIGKIYIKGASVTAGYYNNEEETDKVVQPGGWLDTGDLGFIMNGSLYITGRSKDVIFINGQNYYPHDIENIAHSVKGIELNKIVIAGFFNHSAQKNEIIAFIFHRGALDKFVPIYHEVKAYVNSKTGIELDSIIPVKDIPRTTSGKLQRFRLIEFYIQGTYKAIGASLVSMLNTATDEKIVPAETVIEHRLLTIWKSLLGSVNFGITHDFFAIGGNSLRAAEFGMNVLKEFNVELSFEVIYKKRTIKELAMVIGSSALKEYHPIPVAPEYPSYPVSPVQRRLYFAWAMDKSSLAYNLPSAFSLAEEPDPEKIEKAVNQLITKHDSLRMTFLFTDEPEFKINGDIVFTLKVKKAAKDELIEELLRGMVKPFDLTSGPLFRIELIKMASGYLLFTDFHHIISDGLSVYMFLNELFLLYHGHELEELPIGYKDYAVKEVSAMDLTNHEKYWLDHLKGELPVLQMATDFQRPVIFDTNGGRVKFQLEGEVVPALKKLALTNKSTLHALLLAIYRILLFKYSGQQELIVGIPVAGRNHPDLQHLQGMFVNNLALKGPLMEGKGFIEYLESVTNSTNAGLSHQVYPFDYLIHKMNVKQDAGRNPLFDTMFMFQEIDLEKIGGRESLSATYFFDPEISKFDLSMEIHYKGGDNLTCFLEYSKSLFKKETALRIADHFKNLVAEILKDPFKQVTALRMISGEKKYPDESHFSKESFRQNNSIWPLIELQFNTKANHIAISDNENEMTYSALAEAVSRQVKMLERKGFKTNDVVGIQLGGSADFVISLLAVMKAGGIFVPIDPELPEERINYLLQNSKARFIINKEHGIIFNQHTNGNEEPETKNLAYILYTSGTTGDPKGVMIAHYSLFNYITWAAETYVGTEELDFPLFTSVSFDLTLTSVFVPLITGNQIIIYRDGDGEMLIEKIVKDNKAGVVKLTPSHLRILRELPLHEPMAMKRKLRKFIVGGENFDSQLARDIFYKFNGNVELFNEYGPTEATVGCMIHRYHPEEKYLSVPIGIPIPHTRLYILDKYLMPVPEGVIAELYISGEGLAQGYLFNEVLTHEKFIANPFLDGELMYKTGDLVRQIDGGLLEYVGRTDSQVKINGYRIEPSEIEFHLASHENISDAVVVLTDSGSAKILSAFFVCKDINDPVAANALRDFLSLKLPHYMVPARFIVLNAIPLTKNGKIDYQALQKSDIQEQSVKVKHGATTPMESAILEVWEKVLRQNNFSITDNFFEVGGDSIKAVQIASRLLEKGIKVEAKKILTYQTVQEISKNSKYVEITVDQKLQNNDETVKGLTPIASWFFGQQFKTPEFFNQSVVLKFKKKADIKLLEEAFQYLIAHHDGLRSNYAGEKQIPFINDKHLNQAFLIERVAEPGLLMSLKSNFHLETSLLIKAAVFSDYSTNDFLFITAHHLVIDGVSWRIFLDDLYTLYNQLQTQQQVLLPSKTTVSIDWDKIRNIPKYKEQEEYWKIQESATFSVPLDFETDQWTIGTKGKVNCILEQEETAFLTGKANRPYKTDTQMLLLTAIALALKNWTGKTQVVIEMENHGRNVEFADFSRTIGWFTAMYPLILETGDSGIGSQIKNIKEQIRAIPDDGIGYGILRHAADNEFANKISEVRFNYLGNFDAEFDNDLFGYTGDYHTEDTAPGNQLTAKLDFNLMIMNGSLHTEMAFNTEAHKVSTMTILLDSFNQYLNLILEHTRNENDVHFSPSDFDAVAIDQNELDSLFD</sequence>
<dbReference type="RefSeq" id="WP_090985047.1">
    <property type="nucleotide sequence ID" value="NZ_FOJM01000012.1"/>
</dbReference>
<dbReference type="Pfam" id="PF00550">
    <property type="entry name" value="PP-binding"/>
    <property type="match status" value="2"/>
</dbReference>
<dbReference type="Gene3D" id="1.10.1200.10">
    <property type="entry name" value="ACP-like"/>
    <property type="match status" value="2"/>
</dbReference>
<dbReference type="Pfam" id="PF00501">
    <property type="entry name" value="AMP-binding"/>
    <property type="match status" value="2"/>
</dbReference>
<dbReference type="GO" id="GO:0003824">
    <property type="term" value="F:catalytic activity"/>
    <property type="evidence" value="ECO:0007669"/>
    <property type="project" value="InterPro"/>
</dbReference>
<dbReference type="CDD" id="cd05930">
    <property type="entry name" value="A_NRPS"/>
    <property type="match status" value="1"/>
</dbReference>
<dbReference type="Proteomes" id="UP000198836">
    <property type="component" value="Unassembled WGS sequence"/>
</dbReference>
<dbReference type="PANTHER" id="PTHR45398:SF1">
    <property type="entry name" value="ENZYME, PUTATIVE (JCVI)-RELATED"/>
    <property type="match status" value="1"/>
</dbReference>
<keyword evidence="7" id="KW-1185">Reference proteome</keyword>
<proteinExistence type="predicted"/>
<organism evidence="6 7">
    <name type="scientific">Pedobacter suwonensis</name>
    <dbReference type="NCBI Taxonomy" id="332999"/>
    <lineage>
        <taxon>Bacteria</taxon>
        <taxon>Pseudomonadati</taxon>
        <taxon>Bacteroidota</taxon>
        <taxon>Sphingobacteriia</taxon>
        <taxon>Sphingobacteriales</taxon>
        <taxon>Sphingobacteriaceae</taxon>
        <taxon>Pedobacter</taxon>
    </lineage>
</organism>
<dbReference type="OrthoDB" id="9778383at2"/>
<evidence type="ECO:0000256" key="1">
    <source>
        <dbReference type="ARBA" id="ARBA00001957"/>
    </source>
</evidence>
<protein>
    <submittedName>
        <fullName evidence="6">Non-ribosomal peptide synthase domain TIGR01720/amino acid adenylation domain-containing protein</fullName>
    </submittedName>
</protein>
<feature type="domain" description="Carrier" evidence="5">
    <location>
        <begin position="1596"/>
        <end position="1670"/>
    </location>
</feature>
<keyword evidence="4" id="KW-0472">Membrane</keyword>
<dbReference type="Pfam" id="PF00668">
    <property type="entry name" value="Condensation"/>
    <property type="match status" value="2"/>
</dbReference>
<evidence type="ECO:0000256" key="2">
    <source>
        <dbReference type="ARBA" id="ARBA00022450"/>
    </source>
</evidence>
<dbReference type="InterPro" id="IPR006162">
    <property type="entry name" value="Ppantetheine_attach_site"/>
</dbReference>
<dbReference type="NCBIfam" id="TIGR01733">
    <property type="entry name" value="AA-adenyl-dom"/>
    <property type="match status" value="1"/>
</dbReference>
<dbReference type="Gene3D" id="3.30.559.10">
    <property type="entry name" value="Chloramphenicol acetyltransferase-like domain"/>
    <property type="match status" value="2"/>
</dbReference>
<dbReference type="Pfam" id="PF13193">
    <property type="entry name" value="AMP-binding_C"/>
    <property type="match status" value="1"/>
</dbReference>
<dbReference type="PROSITE" id="PS00455">
    <property type="entry name" value="AMP_BINDING"/>
    <property type="match status" value="2"/>
</dbReference>
<reference evidence="7" key="1">
    <citation type="submission" date="2016-10" db="EMBL/GenBank/DDBJ databases">
        <authorList>
            <person name="Varghese N."/>
            <person name="Submissions S."/>
        </authorList>
    </citation>
    <scope>NUCLEOTIDE SEQUENCE [LARGE SCALE GENOMIC DNA]</scope>
    <source>
        <strain evidence="7">DSM 18130</strain>
    </source>
</reference>
<evidence type="ECO:0000313" key="6">
    <source>
        <dbReference type="EMBL" id="SFA53242.1"/>
    </source>
</evidence>
<evidence type="ECO:0000259" key="5">
    <source>
        <dbReference type="PROSITE" id="PS50075"/>
    </source>
</evidence>
<dbReference type="EMBL" id="FOJM01000012">
    <property type="protein sequence ID" value="SFA53242.1"/>
    <property type="molecule type" value="Genomic_DNA"/>
</dbReference>
<dbReference type="PROSITE" id="PS00012">
    <property type="entry name" value="PHOSPHOPANTETHEINE"/>
    <property type="match status" value="1"/>
</dbReference>
<dbReference type="InterPro" id="IPR025110">
    <property type="entry name" value="AMP-bd_C"/>
</dbReference>
<dbReference type="PANTHER" id="PTHR45398">
    <property type="match status" value="1"/>
</dbReference>
<name>A0A1I0TN80_9SPHI</name>
<feature type="transmembrane region" description="Helical" evidence="4">
    <location>
        <begin position="70"/>
        <end position="89"/>
    </location>
</feature>
<evidence type="ECO:0000313" key="7">
    <source>
        <dbReference type="Proteomes" id="UP000198836"/>
    </source>
</evidence>
<accession>A0A1I0TN80</accession>
<dbReference type="InterPro" id="IPR042099">
    <property type="entry name" value="ANL_N_sf"/>
</dbReference>
<dbReference type="SUPFAM" id="SSF47336">
    <property type="entry name" value="ACP-like"/>
    <property type="match status" value="2"/>
</dbReference>
<dbReference type="NCBIfam" id="TIGR01720">
    <property type="entry name" value="NRPS-para261"/>
    <property type="match status" value="1"/>
</dbReference>
<dbReference type="InterPro" id="IPR023213">
    <property type="entry name" value="CAT-like_dom_sf"/>
</dbReference>
<keyword evidence="4" id="KW-0812">Transmembrane</keyword>
<keyword evidence="4" id="KW-1133">Transmembrane helix</keyword>
<evidence type="ECO:0000256" key="4">
    <source>
        <dbReference type="SAM" id="Phobius"/>
    </source>
</evidence>
<keyword evidence="2" id="KW-0596">Phosphopantetheine</keyword>
<dbReference type="InterPro" id="IPR001242">
    <property type="entry name" value="Condensation_dom"/>
</dbReference>
<dbReference type="Gene3D" id="3.40.50.12780">
    <property type="entry name" value="N-terminal domain of ligase-like"/>
    <property type="match status" value="2"/>
</dbReference>
<dbReference type="STRING" id="332999.SAMN04488511_1123"/>
<dbReference type="InterPro" id="IPR009081">
    <property type="entry name" value="PP-bd_ACP"/>
</dbReference>
<dbReference type="Gene3D" id="3.30.559.30">
    <property type="entry name" value="Nonribosomal peptide synthetase, condensation domain"/>
    <property type="match status" value="2"/>
</dbReference>
<dbReference type="SUPFAM" id="SSF52777">
    <property type="entry name" value="CoA-dependent acyltransferases"/>
    <property type="match status" value="4"/>
</dbReference>
<dbReference type="InterPro" id="IPR036736">
    <property type="entry name" value="ACP-like_sf"/>
</dbReference>
<dbReference type="InterPro" id="IPR010060">
    <property type="entry name" value="NRPS_synth"/>
</dbReference>
<dbReference type="InterPro" id="IPR000873">
    <property type="entry name" value="AMP-dep_synth/lig_dom"/>
</dbReference>
<dbReference type="InterPro" id="IPR020845">
    <property type="entry name" value="AMP-binding_CS"/>
</dbReference>
<dbReference type="InterPro" id="IPR010071">
    <property type="entry name" value="AA_adenyl_dom"/>
</dbReference>
<dbReference type="InterPro" id="IPR045851">
    <property type="entry name" value="AMP-bd_C_sf"/>
</dbReference>
<gene>
    <name evidence="6" type="ORF">SAMN04488511_1123</name>
</gene>
<comment type="cofactor">
    <cofactor evidence="1">
        <name>pantetheine 4'-phosphate</name>
        <dbReference type="ChEBI" id="CHEBI:47942"/>
    </cofactor>
</comment>
<dbReference type="Gene3D" id="3.30.300.30">
    <property type="match status" value="2"/>
</dbReference>
<feature type="domain" description="Carrier" evidence="5">
    <location>
        <begin position="576"/>
        <end position="651"/>
    </location>
</feature>
<dbReference type="SUPFAM" id="SSF56801">
    <property type="entry name" value="Acetyl-CoA synthetase-like"/>
    <property type="match status" value="2"/>
</dbReference>
<dbReference type="CDD" id="cd19531">
    <property type="entry name" value="LCL_NRPS-like"/>
    <property type="match status" value="1"/>
</dbReference>
<keyword evidence="3" id="KW-0597">Phosphoprotein</keyword>